<evidence type="ECO:0000313" key="3">
    <source>
        <dbReference type="Proteomes" id="UP000179769"/>
    </source>
</evidence>
<dbReference type="AlphaFoldDB" id="A0A1S1Q037"/>
<feature type="transmembrane region" description="Helical" evidence="1">
    <location>
        <begin position="221"/>
        <end position="241"/>
    </location>
</feature>
<feature type="transmembrane region" description="Helical" evidence="1">
    <location>
        <begin position="20"/>
        <end position="41"/>
    </location>
</feature>
<feature type="transmembrane region" description="Helical" evidence="1">
    <location>
        <begin position="53"/>
        <end position="77"/>
    </location>
</feature>
<reference evidence="3" key="1">
    <citation type="submission" date="2016-07" db="EMBL/GenBank/DDBJ databases">
        <title>Frankia sp. NRRL B-16219 Genome sequencing.</title>
        <authorList>
            <person name="Ghodhbane-Gtari F."/>
            <person name="Swanson E."/>
            <person name="Gueddou A."/>
            <person name="Louati M."/>
            <person name="Nouioui I."/>
            <person name="Hezbri K."/>
            <person name="Abebe-Akele F."/>
            <person name="Simpson S."/>
            <person name="Morris K."/>
            <person name="Thomas K."/>
            <person name="Gtari M."/>
            <person name="Tisa L.S."/>
        </authorList>
    </citation>
    <scope>NUCLEOTIDE SEQUENCE [LARGE SCALE GENOMIC DNA]</scope>
    <source>
        <strain evidence="3">NRRL B-16219</strain>
    </source>
</reference>
<keyword evidence="1" id="KW-1133">Transmembrane helix</keyword>
<keyword evidence="1" id="KW-0812">Transmembrane</keyword>
<accession>A0A1S1Q037</accession>
<dbReference type="RefSeq" id="WP_071063655.1">
    <property type="nucleotide sequence ID" value="NZ_MAXA01000213.1"/>
</dbReference>
<dbReference type="Proteomes" id="UP000179769">
    <property type="component" value="Unassembled WGS sequence"/>
</dbReference>
<evidence type="ECO:0000256" key="1">
    <source>
        <dbReference type="SAM" id="Phobius"/>
    </source>
</evidence>
<feature type="transmembrane region" description="Helical" evidence="1">
    <location>
        <begin position="253"/>
        <end position="277"/>
    </location>
</feature>
<name>A0A1S1Q037_9ACTN</name>
<dbReference type="OrthoDB" id="3218196at2"/>
<dbReference type="EMBL" id="MAXA01000213">
    <property type="protein sequence ID" value="OHV28273.1"/>
    <property type="molecule type" value="Genomic_DNA"/>
</dbReference>
<evidence type="ECO:0000313" key="2">
    <source>
        <dbReference type="EMBL" id="OHV28273.1"/>
    </source>
</evidence>
<gene>
    <name evidence="2" type="ORF">BBK14_03715</name>
</gene>
<comment type="caution">
    <text evidence="2">The sequence shown here is derived from an EMBL/GenBank/DDBJ whole genome shotgun (WGS) entry which is preliminary data.</text>
</comment>
<protein>
    <recommendedName>
        <fullName evidence="4">Secreted protein</fullName>
    </recommendedName>
</protein>
<sequence length="463" mass="48012">MSAVGTPSAAPAAGNPAPASGSATAVFTVSGATASVAAAAGTIRRRSRTPPGFLRLLSAGLVGVLMVTLSVCLLSTLSRQHAVDALARDSGASFVAAQQLHAELSVADATVARAFLAGGVEPPAQRTAYQESIASASGRIVDLALAGGPREPLSVLAAQLPVYTGLIERARANNRIGNVVGGAYLRQASELMQTRILPAVDRLAAEDALDIDRGYAQATRWYQPVLVGVAGAAALAALVALQIRLFRRTHRMFNLRLVAATVLVVIATGLTLLAFGVSRARLVDSRNDAFRPMTVVAQVRVLALRAWGDESLSLIARGNGDDLDADARRVTERLGYDPAGRPAGTGALATAAALDGPDAPGQDVLVPDWERYQDTAVRVRDLVRDVGGFQEAVRVALDEGTSTFTRFDGDAETAFTASRERFAAGLSSAAGTYDGVAAGTGTALGLAMLLTLAGVQSRINDYR</sequence>
<evidence type="ECO:0008006" key="4">
    <source>
        <dbReference type="Google" id="ProtNLM"/>
    </source>
</evidence>
<keyword evidence="3" id="KW-1185">Reference proteome</keyword>
<organism evidence="2 3">
    <name type="scientific">Parafrankia soli</name>
    <dbReference type="NCBI Taxonomy" id="2599596"/>
    <lineage>
        <taxon>Bacteria</taxon>
        <taxon>Bacillati</taxon>
        <taxon>Actinomycetota</taxon>
        <taxon>Actinomycetes</taxon>
        <taxon>Frankiales</taxon>
        <taxon>Frankiaceae</taxon>
        <taxon>Parafrankia</taxon>
    </lineage>
</organism>
<proteinExistence type="predicted"/>
<keyword evidence="1" id="KW-0472">Membrane</keyword>